<keyword evidence="1" id="KW-0812">Transmembrane</keyword>
<evidence type="ECO:0000313" key="2">
    <source>
        <dbReference type="EMBL" id="THV07198.1"/>
    </source>
</evidence>
<feature type="transmembrane region" description="Helical" evidence="1">
    <location>
        <begin position="179"/>
        <end position="207"/>
    </location>
</feature>
<keyword evidence="1" id="KW-1133">Transmembrane helix</keyword>
<organism evidence="2 3">
    <name type="scientific">Dendrothele bispora (strain CBS 962.96)</name>
    <dbReference type="NCBI Taxonomy" id="1314807"/>
    <lineage>
        <taxon>Eukaryota</taxon>
        <taxon>Fungi</taxon>
        <taxon>Dikarya</taxon>
        <taxon>Basidiomycota</taxon>
        <taxon>Agaricomycotina</taxon>
        <taxon>Agaricomycetes</taxon>
        <taxon>Agaricomycetidae</taxon>
        <taxon>Agaricales</taxon>
        <taxon>Agaricales incertae sedis</taxon>
        <taxon>Dendrothele</taxon>
    </lineage>
</organism>
<feature type="transmembrane region" description="Helical" evidence="1">
    <location>
        <begin position="30"/>
        <end position="51"/>
    </location>
</feature>
<keyword evidence="3" id="KW-1185">Reference proteome</keyword>
<evidence type="ECO:0000313" key="3">
    <source>
        <dbReference type="Proteomes" id="UP000297245"/>
    </source>
</evidence>
<dbReference type="EMBL" id="ML179039">
    <property type="protein sequence ID" value="THV07198.1"/>
    <property type="molecule type" value="Genomic_DNA"/>
</dbReference>
<feature type="transmembrane region" description="Helical" evidence="1">
    <location>
        <begin position="97"/>
        <end position="120"/>
    </location>
</feature>
<accession>A0A4S8MVA8</accession>
<name>A0A4S8MVA8_DENBC</name>
<reference evidence="2 3" key="1">
    <citation type="journal article" date="2019" name="Nat. Ecol. Evol.">
        <title>Megaphylogeny resolves global patterns of mushroom evolution.</title>
        <authorList>
            <person name="Varga T."/>
            <person name="Krizsan K."/>
            <person name="Foldi C."/>
            <person name="Dima B."/>
            <person name="Sanchez-Garcia M."/>
            <person name="Sanchez-Ramirez S."/>
            <person name="Szollosi G.J."/>
            <person name="Szarkandi J.G."/>
            <person name="Papp V."/>
            <person name="Albert L."/>
            <person name="Andreopoulos W."/>
            <person name="Angelini C."/>
            <person name="Antonin V."/>
            <person name="Barry K.W."/>
            <person name="Bougher N.L."/>
            <person name="Buchanan P."/>
            <person name="Buyck B."/>
            <person name="Bense V."/>
            <person name="Catcheside P."/>
            <person name="Chovatia M."/>
            <person name="Cooper J."/>
            <person name="Damon W."/>
            <person name="Desjardin D."/>
            <person name="Finy P."/>
            <person name="Geml J."/>
            <person name="Haridas S."/>
            <person name="Hughes K."/>
            <person name="Justo A."/>
            <person name="Karasinski D."/>
            <person name="Kautmanova I."/>
            <person name="Kiss B."/>
            <person name="Kocsube S."/>
            <person name="Kotiranta H."/>
            <person name="LaButti K.M."/>
            <person name="Lechner B.E."/>
            <person name="Liimatainen K."/>
            <person name="Lipzen A."/>
            <person name="Lukacs Z."/>
            <person name="Mihaltcheva S."/>
            <person name="Morgado L.N."/>
            <person name="Niskanen T."/>
            <person name="Noordeloos M.E."/>
            <person name="Ohm R.A."/>
            <person name="Ortiz-Santana B."/>
            <person name="Ovrebo C."/>
            <person name="Racz N."/>
            <person name="Riley R."/>
            <person name="Savchenko A."/>
            <person name="Shiryaev A."/>
            <person name="Soop K."/>
            <person name="Spirin V."/>
            <person name="Szebenyi C."/>
            <person name="Tomsovsky M."/>
            <person name="Tulloss R.E."/>
            <person name="Uehling J."/>
            <person name="Grigoriev I.V."/>
            <person name="Vagvolgyi C."/>
            <person name="Papp T."/>
            <person name="Martin F.M."/>
            <person name="Miettinen O."/>
            <person name="Hibbett D.S."/>
            <person name="Nagy L.G."/>
        </authorList>
    </citation>
    <scope>NUCLEOTIDE SEQUENCE [LARGE SCALE GENOMIC DNA]</scope>
    <source>
        <strain evidence="2 3">CBS 962.96</strain>
    </source>
</reference>
<feature type="transmembrane region" description="Helical" evidence="1">
    <location>
        <begin position="63"/>
        <end position="85"/>
    </location>
</feature>
<gene>
    <name evidence="2" type="ORF">K435DRAFT_643875</name>
</gene>
<dbReference type="OrthoDB" id="2641762at2759"/>
<protein>
    <submittedName>
        <fullName evidence="2">Uncharacterized protein</fullName>
    </submittedName>
</protein>
<feature type="transmembrane region" description="Helical" evidence="1">
    <location>
        <begin position="132"/>
        <end position="159"/>
    </location>
</feature>
<dbReference type="AlphaFoldDB" id="A0A4S8MVA8"/>
<proteinExistence type="predicted"/>
<sequence length="311" mass="33852">MATNSSTYYGPVDETSSDILLEKTFLNSGYLTGVAFGIQLMVYGACIHLLWTKQRTAQSTKFFIPYLTILCALNLVWTATSAYGLQLTFIDNRNYPGGIITFLGVEFALPANIVSLASYISSNILADALMIWRCYIVWAAAPGAKMKALLVIILPSLMLLGSFSRSSSRQKLTLPGPGLFGSITAVFATPFFALSMVLNMVVSLLIMVRIWAYRRRGELPSSYGGKSVSFAAIFVESALLYSIISMLVVVTFSIGHPINQIWLGIAPATQLIANYLIIYRIAQGRALSKETDTVSSAAASENESTEEKVSV</sequence>
<evidence type="ECO:0000256" key="1">
    <source>
        <dbReference type="SAM" id="Phobius"/>
    </source>
</evidence>
<keyword evidence="1" id="KW-0472">Membrane</keyword>
<dbReference type="Proteomes" id="UP000297245">
    <property type="component" value="Unassembled WGS sequence"/>
</dbReference>
<feature type="transmembrane region" description="Helical" evidence="1">
    <location>
        <begin position="261"/>
        <end position="279"/>
    </location>
</feature>
<feature type="transmembrane region" description="Helical" evidence="1">
    <location>
        <begin position="228"/>
        <end position="255"/>
    </location>
</feature>